<dbReference type="InterPro" id="IPR004881">
    <property type="entry name" value="Ribosome_biogen_GTPase_RsgA"/>
</dbReference>
<dbReference type="PROSITE" id="PS51721">
    <property type="entry name" value="G_CP"/>
    <property type="match status" value="1"/>
</dbReference>
<dbReference type="NCBIfam" id="TIGR00157">
    <property type="entry name" value="ribosome small subunit-dependent GTPase A"/>
    <property type="match status" value="1"/>
</dbReference>
<feature type="binding site" evidence="3">
    <location>
        <position position="392"/>
    </location>
    <ligand>
        <name>Zn(2+)</name>
        <dbReference type="ChEBI" id="CHEBI:29105"/>
    </ligand>
</feature>
<feature type="binding site" evidence="3">
    <location>
        <begin position="236"/>
        <end position="239"/>
    </location>
    <ligand>
        <name>GTP</name>
        <dbReference type="ChEBI" id="CHEBI:37565"/>
    </ligand>
</feature>
<organism evidence="7 8">
    <name type="scientific">Alienimonas chondri</name>
    <dbReference type="NCBI Taxonomy" id="2681879"/>
    <lineage>
        <taxon>Bacteria</taxon>
        <taxon>Pseudomonadati</taxon>
        <taxon>Planctomycetota</taxon>
        <taxon>Planctomycetia</taxon>
        <taxon>Planctomycetales</taxon>
        <taxon>Planctomycetaceae</taxon>
        <taxon>Alienimonas</taxon>
    </lineage>
</organism>
<keyword evidence="3" id="KW-0699">rRNA-binding</keyword>
<feature type="compositionally biased region" description="Acidic residues" evidence="4">
    <location>
        <begin position="47"/>
        <end position="58"/>
    </location>
</feature>
<feature type="binding site" evidence="3">
    <location>
        <position position="384"/>
    </location>
    <ligand>
        <name>Zn(2+)</name>
        <dbReference type="ChEBI" id="CHEBI:29105"/>
    </ligand>
</feature>
<accession>A0ABX1V8N0</accession>
<evidence type="ECO:0000256" key="4">
    <source>
        <dbReference type="SAM" id="MobiDB-lite"/>
    </source>
</evidence>
<dbReference type="PANTHER" id="PTHR32120">
    <property type="entry name" value="SMALL RIBOSOMAL SUBUNIT BIOGENESIS GTPASE RSGA"/>
    <property type="match status" value="1"/>
</dbReference>
<dbReference type="CDD" id="cd01854">
    <property type="entry name" value="YjeQ_EngC"/>
    <property type="match status" value="1"/>
</dbReference>
<evidence type="ECO:0000313" key="7">
    <source>
        <dbReference type="EMBL" id="NNJ24262.1"/>
    </source>
</evidence>
<dbReference type="InterPro" id="IPR030378">
    <property type="entry name" value="G_CP_dom"/>
</dbReference>
<keyword evidence="3" id="KW-0963">Cytoplasm</keyword>
<dbReference type="HAMAP" id="MF_01820">
    <property type="entry name" value="GTPase_RsgA"/>
    <property type="match status" value="1"/>
</dbReference>
<comment type="subcellular location">
    <subcellularLocation>
        <location evidence="3">Cytoplasm</location>
    </subcellularLocation>
</comment>
<comment type="cofactor">
    <cofactor evidence="3">
        <name>Zn(2+)</name>
        <dbReference type="ChEBI" id="CHEBI:29105"/>
    </cofactor>
    <text evidence="3">Binds 1 zinc ion per subunit.</text>
</comment>
<evidence type="ECO:0000313" key="8">
    <source>
        <dbReference type="Proteomes" id="UP000609651"/>
    </source>
</evidence>
<keyword evidence="3" id="KW-0690">Ribosome biogenesis</keyword>
<keyword evidence="8" id="KW-1185">Reference proteome</keyword>
<proteinExistence type="inferred from homology"/>
<keyword evidence="1 3" id="KW-0547">Nucleotide-binding</keyword>
<feature type="binding site" evidence="3">
    <location>
        <position position="386"/>
    </location>
    <ligand>
        <name>Zn(2+)</name>
        <dbReference type="ChEBI" id="CHEBI:29105"/>
    </ligand>
</feature>
<evidence type="ECO:0000259" key="6">
    <source>
        <dbReference type="PROSITE" id="PS51721"/>
    </source>
</evidence>
<gene>
    <name evidence="3 7" type="primary">rsgA</name>
    <name evidence="7" type="ORF">LzC2_03160</name>
</gene>
<dbReference type="Gene3D" id="3.40.50.300">
    <property type="entry name" value="P-loop containing nucleotide triphosphate hydrolases"/>
    <property type="match status" value="1"/>
</dbReference>
<dbReference type="GO" id="GO:0016787">
    <property type="term" value="F:hydrolase activity"/>
    <property type="evidence" value="ECO:0007669"/>
    <property type="project" value="UniProtKB-KW"/>
</dbReference>
<comment type="subunit">
    <text evidence="3">Monomer. Associates with 30S ribosomal subunit, binds 16S rRNA.</text>
</comment>
<name>A0ABX1V8N0_9PLAN</name>
<dbReference type="Gene3D" id="1.10.40.50">
    <property type="entry name" value="Probable gtpase engc, domain 3"/>
    <property type="match status" value="1"/>
</dbReference>
<dbReference type="InterPro" id="IPR012340">
    <property type="entry name" value="NA-bd_OB-fold"/>
</dbReference>
<reference evidence="7 8" key="1">
    <citation type="journal article" date="2020" name="Syst. Appl. Microbiol.">
        <title>Alienimonas chondri sp. nov., a novel planctomycete isolated from the biofilm of the red alga Chondrus crispus.</title>
        <authorList>
            <person name="Vitorino I."/>
            <person name="Albuquerque L."/>
            <person name="Wiegand S."/>
            <person name="Kallscheuer N."/>
            <person name="da Costa M.S."/>
            <person name="Lobo-da-Cunha A."/>
            <person name="Jogler C."/>
            <person name="Lage O.M."/>
        </authorList>
    </citation>
    <scope>NUCLEOTIDE SEQUENCE [LARGE SCALE GENOMIC DNA]</scope>
    <source>
        <strain evidence="7 8">LzC2</strain>
    </source>
</reference>
<dbReference type="Gene3D" id="2.40.50.140">
    <property type="entry name" value="Nucleic acid-binding proteins"/>
    <property type="match status" value="1"/>
</dbReference>
<feature type="binding site" evidence="3">
    <location>
        <begin position="289"/>
        <end position="297"/>
    </location>
    <ligand>
        <name>GTP</name>
        <dbReference type="ChEBI" id="CHEBI:37565"/>
    </ligand>
</feature>
<evidence type="ECO:0000256" key="1">
    <source>
        <dbReference type="ARBA" id="ARBA00022741"/>
    </source>
</evidence>
<dbReference type="EC" id="3.6.1.-" evidence="3"/>
<keyword evidence="3" id="KW-0694">RNA-binding</keyword>
<dbReference type="InterPro" id="IPR027417">
    <property type="entry name" value="P-loop_NTPase"/>
</dbReference>
<comment type="caution">
    <text evidence="7">The sequence shown here is derived from an EMBL/GenBank/DDBJ whole genome shotgun (WGS) entry which is preliminary data.</text>
</comment>
<comment type="function">
    <text evidence="3">One of several proteins that assist in the late maturation steps of the functional core of the 30S ribosomal subunit. Helps release RbfA from mature subunits. May play a role in the assembly of ribosomal proteins into the subunit. Circularly permuted GTPase that catalyzes slow GTP hydrolysis, GTPase activity is stimulated by the 30S ribosomal subunit.</text>
</comment>
<dbReference type="InterPro" id="IPR010914">
    <property type="entry name" value="RsgA_GTPase_dom"/>
</dbReference>
<dbReference type="PROSITE" id="PS50936">
    <property type="entry name" value="ENGC_GTPASE"/>
    <property type="match status" value="1"/>
</dbReference>
<dbReference type="RefSeq" id="WP_171183015.1">
    <property type="nucleotide sequence ID" value="NZ_WTPX01000005.1"/>
</dbReference>
<sequence>MARKKPGKSAGKKVRVEFRKNRVKRTRVNDLTRDAAPAAIVGRDGGEEGGEEDLDELTGSERLSGKGDISRRRTVVAEERDGQLIRDVDVEGCLAGRVVSAIGLHCLVEGELPVSEDADFGERYECTVRRVLRTLARDGRNAVVTGDRVLIRPQEADGVRETPDGPAKKMAVVERVEPRHGVLSREHKNREHVLVANVDQIVIVASAADPPLKPALIDRMLVSAEKGGVKAAIAVNKCDLAGDDRPRLEELAGLYESLGYPTVLASAVTGEGVERIRGLLAGSQSVVAGQSGVGKSSLLNVVEPGWSLRVGEVSGWTGKGRHTTRRAILLRLTAPTDDASATPGWVADTPGVRQFALWDVADWEVEAYFREFQPHIPHCKYPDCTHTHEDGCHVKAAVLDGAISRVRYDSYVRIISGAD</sequence>
<feature type="domain" description="EngC GTPase" evidence="5">
    <location>
        <begin position="196"/>
        <end position="353"/>
    </location>
</feature>
<comment type="similarity">
    <text evidence="3">Belongs to the TRAFAC class YlqF/YawG GTPase family. RsgA subfamily.</text>
</comment>
<dbReference type="PANTHER" id="PTHR32120:SF11">
    <property type="entry name" value="SMALL RIBOSOMAL SUBUNIT BIOGENESIS GTPASE RSGA 1, MITOCHONDRIAL-RELATED"/>
    <property type="match status" value="1"/>
</dbReference>
<dbReference type="EMBL" id="WTPX01000005">
    <property type="protein sequence ID" value="NNJ24262.1"/>
    <property type="molecule type" value="Genomic_DNA"/>
</dbReference>
<dbReference type="Proteomes" id="UP000609651">
    <property type="component" value="Unassembled WGS sequence"/>
</dbReference>
<keyword evidence="3" id="KW-0479">Metal-binding</keyword>
<evidence type="ECO:0000259" key="5">
    <source>
        <dbReference type="PROSITE" id="PS50936"/>
    </source>
</evidence>
<keyword evidence="2 3" id="KW-0342">GTP-binding</keyword>
<protein>
    <recommendedName>
        <fullName evidence="3">Small ribosomal subunit biogenesis GTPase RsgA</fullName>
        <ecNumber evidence="3">3.6.1.-</ecNumber>
    </recommendedName>
</protein>
<feature type="region of interest" description="Disordered" evidence="4">
    <location>
        <begin position="34"/>
        <end position="65"/>
    </location>
</feature>
<feature type="domain" description="CP-type G" evidence="6">
    <location>
        <begin position="187"/>
        <end position="355"/>
    </location>
</feature>
<evidence type="ECO:0000256" key="3">
    <source>
        <dbReference type="HAMAP-Rule" id="MF_01820"/>
    </source>
</evidence>
<evidence type="ECO:0000256" key="2">
    <source>
        <dbReference type="ARBA" id="ARBA00023134"/>
    </source>
</evidence>
<keyword evidence="3 7" id="KW-0378">Hydrolase</keyword>
<dbReference type="Pfam" id="PF03193">
    <property type="entry name" value="RsgA_GTPase"/>
    <property type="match status" value="1"/>
</dbReference>
<feature type="binding site" evidence="3">
    <location>
        <position position="379"/>
    </location>
    <ligand>
        <name>Zn(2+)</name>
        <dbReference type="ChEBI" id="CHEBI:29105"/>
    </ligand>
</feature>
<dbReference type="SUPFAM" id="SSF52540">
    <property type="entry name" value="P-loop containing nucleoside triphosphate hydrolases"/>
    <property type="match status" value="1"/>
</dbReference>
<keyword evidence="3" id="KW-0862">Zinc</keyword>